<evidence type="ECO:0000313" key="9">
    <source>
        <dbReference type="Proteomes" id="UP000824231"/>
    </source>
</evidence>
<dbReference type="Proteomes" id="UP000824231">
    <property type="component" value="Unassembled WGS sequence"/>
</dbReference>
<organism evidence="8 9">
    <name type="scientific">Candidatus Limosilactobacillus merdigallinarum</name>
    <dbReference type="NCBI Taxonomy" id="2838652"/>
    <lineage>
        <taxon>Bacteria</taxon>
        <taxon>Bacillati</taxon>
        <taxon>Bacillota</taxon>
        <taxon>Bacilli</taxon>
        <taxon>Lactobacillales</taxon>
        <taxon>Lactobacillaceae</taxon>
        <taxon>Limosilactobacillus</taxon>
    </lineage>
</organism>
<name>A0A9D2AL56_9LACO</name>
<gene>
    <name evidence="8" type="ORF">H9856_03810</name>
</gene>
<evidence type="ECO:0000256" key="2">
    <source>
        <dbReference type="ARBA" id="ARBA00022475"/>
    </source>
</evidence>
<protein>
    <submittedName>
        <fullName evidence="8">PspC domain-containing protein</fullName>
    </submittedName>
</protein>
<proteinExistence type="predicted"/>
<keyword evidence="5 6" id="KW-0472">Membrane</keyword>
<dbReference type="InterPro" id="IPR052027">
    <property type="entry name" value="PspC"/>
</dbReference>
<comment type="caution">
    <text evidence="8">The sequence shown here is derived from an EMBL/GenBank/DDBJ whole genome shotgun (WGS) entry which is preliminary data.</text>
</comment>
<evidence type="ECO:0000256" key="5">
    <source>
        <dbReference type="ARBA" id="ARBA00023136"/>
    </source>
</evidence>
<evidence type="ECO:0000259" key="7">
    <source>
        <dbReference type="Pfam" id="PF04024"/>
    </source>
</evidence>
<sequence>MREERRNERRLKRSSTDRKIAGVFGGFGHYLHVNSNFLRVAYLILTALTTIVPGVLIYIMLAITIPADNPGSDLLTMLRHLGAKTSSKPSRKELYNVEEHDIKK</sequence>
<feature type="transmembrane region" description="Helical" evidence="6">
    <location>
        <begin position="40"/>
        <end position="65"/>
    </location>
</feature>
<keyword evidence="3 6" id="KW-0812">Transmembrane</keyword>
<keyword evidence="2" id="KW-1003">Cell membrane</keyword>
<dbReference type="PANTHER" id="PTHR33885:SF3">
    <property type="entry name" value="PHAGE SHOCK PROTEIN C"/>
    <property type="match status" value="1"/>
</dbReference>
<dbReference type="AlphaFoldDB" id="A0A9D2AL56"/>
<dbReference type="Pfam" id="PF04024">
    <property type="entry name" value="PspC"/>
    <property type="match status" value="1"/>
</dbReference>
<reference evidence="8" key="1">
    <citation type="journal article" date="2021" name="PeerJ">
        <title>Extensive microbial diversity within the chicken gut microbiome revealed by metagenomics and culture.</title>
        <authorList>
            <person name="Gilroy R."/>
            <person name="Ravi A."/>
            <person name="Getino M."/>
            <person name="Pursley I."/>
            <person name="Horton D.L."/>
            <person name="Alikhan N.F."/>
            <person name="Baker D."/>
            <person name="Gharbi K."/>
            <person name="Hall N."/>
            <person name="Watson M."/>
            <person name="Adriaenssens E.M."/>
            <person name="Foster-Nyarko E."/>
            <person name="Jarju S."/>
            <person name="Secka A."/>
            <person name="Antonio M."/>
            <person name="Oren A."/>
            <person name="Chaudhuri R.R."/>
            <person name="La Ragione R."/>
            <person name="Hildebrand F."/>
            <person name="Pallen M.J."/>
        </authorList>
    </citation>
    <scope>NUCLEOTIDE SEQUENCE</scope>
    <source>
        <strain evidence="8">ChiSxjej3B15-572</strain>
    </source>
</reference>
<dbReference type="EMBL" id="DXFH01000013">
    <property type="protein sequence ID" value="HIX35512.1"/>
    <property type="molecule type" value="Genomic_DNA"/>
</dbReference>
<evidence type="ECO:0000256" key="1">
    <source>
        <dbReference type="ARBA" id="ARBA00004162"/>
    </source>
</evidence>
<feature type="domain" description="Phage shock protein PspC N-terminal" evidence="7">
    <location>
        <begin position="9"/>
        <end position="67"/>
    </location>
</feature>
<keyword evidence="4 6" id="KW-1133">Transmembrane helix</keyword>
<evidence type="ECO:0000256" key="6">
    <source>
        <dbReference type="SAM" id="Phobius"/>
    </source>
</evidence>
<dbReference type="PANTHER" id="PTHR33885">
    <property type="entry name" value="PHAGE SHOCK PROTEIN C"/>
    <property type="match status" value="1"/>
</dbReference>
<dbReference type="InterPro" id="IPR007168">
    <property type="entry name" value="Phageshock_PspC_N"/>
</dbReference>
<evidence type="ECO:0000313" key="8">
    <source>
        <dbReference type="EMBL" id="HIX35512.1"/>
    </source>
</evidence>
<comment type="subcellular location">
    <subcellularLocation>
        <location evidence="1">Cell membrane</location>
        <topology evidence="1">Single-pass membrane protein</topology>
    </subcellularLocation>
</comment>
<accession>A0A9D2AL56</accession>
<evidence type="ECO:0000256" key="3">
    <source>
        <dbReference type="ARBA" id="ARBA00022692"/>
    </source>
</evidence>
<evidence type="ECO:0000256" key="4">
    <source>
        <dbReference type="ARBA" id="ARBA00022989"/>
    </source>
</evidence>
<dbReference type="GO" id="GO:0005886">
    <property type="term" value="C:plasma membrane"/>
    <property type="evidence" value="ECO:0007669"/>
    <property type="project" value="UniProtKB-SubCell"/>
</dbReference>
<reference evidence="8" key="2">
    <citation type="submission" date="2021-04" db="EMBL/GenBank/DDBJ databases">
        <authorList>
            <person name="Gilroy R."/>
        </authorList>
    </citation>
    <scope>NUCLEOTIDE SEQUENCE</scope>
    <source>
        <strain evidence="8">ChiSxjej3B15-572</strain>
    </source>
</reference>